<evidence type="ECO:0000259" key="7">
    <source>
        <dbReference type="Pfam" id="PF00892"/>
    </source>
</evidence>
<dbReference type="SUPFAM" id="SSF103481">
    <property type="entry name" value="Multidrug resistance efflux transporter EmrE"/>
    <property type="match status" value="2"/>
</dbReference>
<dbReference type="InterPro" id="IPR037185">
    <property type="entry name" value="EmrE-like"/>
</dbReference>
<dbReference type="InterPro" id="IPR050638">
    <property type="entry name" value="AA-Vitamin_Transporters"/>
</dbReference>
<comment type="similarity">
    <text evidence="2">Belongs to the EamA transporter family.</text>
</comment>
<keyword evidence="9" id="KW-1185">Reference proteome</keyword>
<evidence type="ECO:0000256" key="4">
    <source>
        <dbReference type="ARBA" id="ARBA00022989"/>
    </source>
</evidence>
<evidence type="ECO:0000313" key="8">
    <source>
        <dbReference type="EMBL" id="MBY0755252.1"/>
    </source>
</evidence>
<accession>A0ABS7KXF8</accession>
<feature type="transmembrane region" description="Helical" evidence="6">
    <location>
        <begin position="154"/>
        <end position="172"/>
    </location>
</feature>
<feature type="transmembrane region" description="Helical" evidence="6">
    <location>
        <begin position="94"/>
        <end position="116"/>
    </location>
</feature>
<sequence>MKKGYIFIVLTALLYSTQEISNKMLMQNHLDIFQLNFIVSLIAAVLLTPSAIKDLKQKNMKIKGKDCGYFAINAALSIPISMSLLSLAGKYVQASTSAVIFSANAVFTVPFAYFLLKEKVNKKTLISLIISIIGVVIIFNPSKIIQGSEGGTDLIGIGLSLGAAIAWALFAVVSKMKIAKYGGYIFNCFVFYFGSIMLLAILIATGRPILSGINFQSILVLLYMGIFIKALGYIFYLGAIKLTSAVTASMVFLIKPALATILAVIILGEDIVPTMIIGIGFIIVGSYISFSAKKSEEKSEENIESTMVVELEREKL</sequence>
<dbReference type="EMBL" id="JAIKTU010000005">
    <property type="protein sequence ID" value="MBY0755252.1"/>
    <property type="molecule type" value="Genomic_DNA"/>
</dbReference>
<proteinExistence type="inferred from homology"/>
<feature type="transmembrane region" description="Helical" evidence="6">
    <location>
        <begin position="67"/>
        <end position="88"/>
    </location>
</feature>
<evidence type="ECO:0000313" key="9">
    <source>
        <dbReference type="Proteomes" id="UP001299068"/>
    </source>
</evidence>
<feature type="transmembrane region" description="Helical" evidence="6">
    <location>
        <begin position="35"/>
        <end position="55"/>
    </location>
</feature>
<dbReference type="Gene3D" id="1.10.3730.20">
    <property type="match status" value="1"/>
</dbReference>
<evidence type="ECO:0000256" key="3">
    <source>
        <dbReference type="ARBA" id="ARBA00022692"/>
    </source>
</evidence>
<feature type="transmembrane region" description="Helical" evidence="6">
    <location>
        <begin position="245"/>
        <end position="265"/>
    </location>
</feature>
<evidence type="ECO:0000256" key="6">
    <source>
        <dbReference type="SAM" id="Phobius"/>
    </source>
</evidence>
<dbReference type="Pfam" id="PF00892">
    <property type="entry name" value="EamA"/>
    <property type="match status" value="2"/>
</dbReference>
<comment type="caution">
    <text evidence="8">The sequence shown here is derived from an EMBL/GenBank/DDBJ whole genome shotgun (WGS) entry which is preliminary data.</text>
</comment>
<organism evidence="8 9">
    <name type="scientific">Clostridium sardiniense</name>
    <name type="common">Clostridium absonum</name>
    <dbReference type="NCBI Taxonomy" id="29369"/>
    <lineage>
        <taxon>Bacteria</taxon>
        <taxon>Bacillati</taxon>
        <taxon>Bacillota</taxon>
        <taxon>Clostridia</taxon>
        <taxon>Eubacteriales</taxon>
        <taxon>Clostridiaceae</taxon>
        <taxon>Clostridium</taxon>
    </lineage>
</organism>
<dbReference type="RefSeq" id="WP_221860383.1">
    <property type="nucleotide sequence ID" value="NZ_JAIKTU010000005.1"/>
</dbReference>
<keyword evidence="5 6" id="KW-0472">Membrane</keyword>
<feature type="transmembrane region" description="Helical" evidence="6">
    <location>
        <begin position="218"/>
        <end position="238"/>
    </location>
</feature>
<dbReference type="PANTHER" id="PTHR32322:SF2">
    <property type="entry name" value="EAMA DOMAIN-CONTAINING PROTEIN"/>
    <property type="match status" value="1"/>
</dbReference>
<feature type="domain" description="EamA" evidence="7">
    <location>
        <begin position="155"/>
        <end position="290"/>
    </location>
</feature>
<evidence type="ECO:0000256" key="2">
    <source>
        <dbReference type="ARBA" id="ARBA00007362"/>
    </source>
</evidence>
<feature type="domain" description="EamA" evidence="7">
    <location>
        <begin position="3"/>
        <end position="139"/>
    </location>
</feature>
<dbReference type="Proteomes" id="UP001299068">
    <property type="component" value="Unassembled WGS sequence"/>
</dbReference>
<reference evidence="8 9" key="1">
    <citation type="journal article" date="2021" name="Cell Host Microbe">
        <title>in vivo commensal control of Clostridioides difficile virulence.</title>
        <authorList>
            <person name="Girinathan B.P."/>
            <person name="Dibenedetto N."/>
            <person name="Worley J.N."/>
            <person name="Peltier J."/>
            <person name="Arrieta-Ortiz M.L."/>
            <person name="Rupa Christinal Immanuel S."/>
            <person name="Lavin R."/>
            <person name="Delaney M.L."/>
            <person name="Cummins C."/>
            <person name="Hoffmann M."/>
            <person name="Luo Y."/>
            <person name="Gonzalez-Escalona N."/>
            <person name="Allard M."/>
            <person name="Onderdonk A.B."/>
            <person name="Gerber G.K."/>
            <person name="Sonenshein A.L."/>
            <person name="Baliga N."/>
            <person name="Dupuy B."/>
            <person name="Bry L."/>
        </authorList>
    </citation>
    <scope>NUCLEOTIDE SEQUENCE [LARGE SCALE GENOMIC DNA]</scope>
    <source>
        <strain evidence="8 9">DSM 599</strain>
    </source>
</reference>
<feature type="transmembrane region" description="Helical" evidence="6">
    <location>
        <begin position="125"/>
        <end position="142"/>
    </location>
</feature>
<feature type="transmembrane region" description="Helical" evidence="6">
    <location>
        <begin position="271"/>
        <end position="290"/>
    </location>
</feature>
<comment type="subcellular location">
    <subcellularLocation>
        <location evidence="1">Membrane</location>
        <topology evidence="1">Multi-pass membrane protein</topology>
    </subcellularLocation>
</comment>
<dbReference type="InterPro" id="IPR000620">
    <property type="entry name" value="EamA_dom"/>
</dbReference>
<dbReference type="PANTHER" id="PTHR32322">
    <property type="entry name" value="INNER MEMBRANE TRANSPORTER"/>
    <property type="match status" value="1"/>
</dbReference>
<evidence type="ECO:0000256" key="5">
    <source>
        <dbReference type="ARBA" id="ARBA00023136"/>
    </source>
</evidence>
<evidence type="ECO:0000256" key="1">
    <source>
        <dbReference type="ARBA" id="ARBA00004141"/>
    </source>
</evidence>
<protein>
    <submittedName>
        <fullName evidence="8">DMT family transporter</fullName>
    </submittedName>
</protein>
<keyword evidence="4 6" id="KW-1133">Transmembrane helix</keyword>
<feature type="transmembrane region" description="Helical" evidence="6">
    <location>
        <begin position="184"/>
        <end position="206"/>
    </location>
</feature>
<gene>
    <name evidence="8" type="ORF">K5V21_07265</name>
</gene>
<name>A0ABS7KXF8_CLOSR</name>
<keyword evidence="3 6" id="KW-0812">Transmembrane</keyword>